<dbReference type="InterPro" id="IPR036291">
    <property type="entry name" value="NAD(P)-bd_dom_sf"/>
</dbReference>
<dbReference type="STRING" id="1210090.GCA_001613185_06943"/>
<evidence type="ECO:0000256" key="3">
    <source>
        <dbReference type="RuleBase" id="RU000363"/>
    </source>
</evidence>
<dbReference type="SUPFAM" id="SSF51735">
    <property type="entry name" value="NAD(P)-binding Rossmann-fold domains"/>
    <property type="match status" value="1"/>
</dbReference>
<comment type="caution">
    <text evidence="5">The sequence shown here is derived from an EMBL/GenBank/DDBJ whole genome shotgun (WGS) entry which is preliminary data.</text>
</comment>
<dbReference type="InterPro" id="IPR002347">
    <property type="entry name" value="SDR_fam"/>
</dbReference>
<proteinExistence type="inferred from homology"/>
<name>A0A366DXF4_9NOCA</name>
<evidence type="ECO:0000313" key="6">
    <source>
        <dbReference type="Proteomes" id="UP000252586"/>
    </source>
</evidence>
<evidence type="ECO:0000313" key="5">
    <source>
        <dbReference type="EMBL" id="RBO94209.1"/>
    </source>
</evidence>
<organism evidence="5 6">
    <name type="scientific">Nocardia puris</name>
    <dbReference type="NCBI Taxonomy" id="208602"/>
    <lineage>
        <taxon>Bacteria</taxon>
        <taxon>Bacillati</taxon>
        <taxon>Actinomycetota</taxon>
        <taxon>Actinomycetes</taxon>
        <taxon>Mycobacteriales</taxon>
        <taxon>Nocardiaceae</taxon>
        <taxon>Nocardia</taxon>
    </lineage>
</organism>
<feature type="domain" description="Ketoreductase" evidence="4">
    <location>
        <begin position="7"/>
        <end position="193"/>
    </location>
</feature>
<sequence>MRNFRNKVAVLTGAGSGIGRGLALELAERGAKLALSDVDPVTVAETAARCEKLGATAIPFELDVADRAAVYAHADDVRAEFGRVDLVVNNAGIALNADVVEMTWADFDRVMNVDFWGVAHGTKAFLPDLIDSGDGHLVNISSVFGLMGIPSQSAYNAAKFAVRGFTEALRQEMLIGKYPVGVTCVHPGGVKTNIAVNARGLPDTVDIETVRKGFDLIALTSPRSAARTILKGVEKNKARVLIGPDARGFDLIPRVLGPRYEDAGAPLYRVGRRVAGRFGVEL</sequence>
<reference evidence="5 6" key="1">
    <citation type="submission" date="2018-06" db="EMBL/GenBank/DDBJ databases">
        <title>Genomic Encyclopedia of Type Strains, Phase IV (KMG-IV): sequencing the most valuable type-strain genomes for metagenomic binning, comparative biology and taxonomic classification.</title>
        <authorList>
            <person name="Goeker M."/>
        </authorList>
    </citation>
    <scope>NUCLEOTIDE SEQUENCE [LARGE SCALE GENOMIC DNA]</scope>
    <source>
        <strain evidence="5 6">DSM 44599</strain>
    </source>
</reference>
<dbReference type="OrthoDB" id="4690547at2"/>
<protein>
    <submittedName>
        <fullName evidence="5">NADP-dependent 3-hydroxy acid dehydrogenase YdfG</fullName>
    </submittedName>
</protein>
<dbReference type="GO" id="GO:0016491">
    <property type="term" value="F:oxidoreductase activity"/>
    <property type="evidence" value="ECO:0007669"/>
    <property type="project" value="UniProtKB-KW"/>
</dbReference>
<keyword evidence="6" id="KW-1185">Reference proteome</keyword>
<evidence type="ECO:0000259" key="4">
    <source>
        <dbReference type="SMART" id="SM00822"/>
    </source>
</evidence>
<keyword evidence="2" id="KW-0560">Oxidoreductase</keyword>
<dbReference type="EMBL" id="QNRE01000002">
    <property type="protein sequence ID" value="RBO94209.1"/>
    <property type="molecule type" value="Genomic_DNA"/>
</dbReference>
<dbReference type="PRINTS" id="PR00081">
    <property type="entry name" value="GDHRDH"/>
</dbReference>
<evidence type="ECO:0000256" key="2">
    <source>
        <dbReference type="ARBA" id="ARBA00023002"/>
    </source>
</evidence>
<dbReference type="PANTHER" id="PTHR44196:SF1">
    <property type="entry name" value="DEHYDROGENASE_REDUCTASE SDR FAMILY MEMBER 7B"/>
    <property type="match status" value="1"/>
</dbReference>
<dbReference type="InterPro" id="IPR020904">
    <property type="entry name" value="Sc_DH/Rdtase_CS"/>
</dbReference>
<dbReference type="AlphaFoldDB" id="A0A366DXF4"/>
<gene>
    <name evidence="5" type="ORF">DFR74_102632</name>
</gene>
<dbReference type="GO" id="GO:0016020">
    <property type="term" value="C:membrane"/>
    <property type="evidence" value="ECO:0007669"/>
    <property type="project" value="TreeGrafter"/>
</dbReference>
<dbReference type="CDD" id="cd05233">
    <property type="entry name" value="SDR_c"/>
    <property type="match status" value="1"/>
</dbReference>
<dbReference type="PRINTS" id="PR00080">
    <property type="entry name" value="SDRFAMILY"/>
</dbReference>
<dbReference type="PROSITE" id="PS00061">
    <property type="entry name" value="ADH_SHORT"/>
    <property type="match status" value="1"/>
</dbReference>
<evidence type="ECO:0000256" key="1">
    <source>
        <dbReference type="ARBA" id="ARBA00006484"/>
    </source>
</evidence>
<dbReference type="Gene3D" id="3.40.50.720">
    <property type="entry name" value="NAD(P)-binding Rossmann-like Domain"/>
    <property type="match status" value="1"/>
</dbReference>
<dbReference type="Proteomes" id="UP000252586">
    <property type="component" value="Unassembled WGS sequence"/>
</dbReference>
<accession>A0A366DXF4</accession>
<dbReference type="FunFam" id="3.40.50.720:FF:000084">
    <property type="entry name" value="Short-chain dehydrogenase reductase"/>
    <property type="match status" value="1"/>
</dbReference>
<dbReference type="PANTHER" id="PTHR44196">
    <property type="entry name" value="DEHYDROGENASE/REDUCTASE SDR FAMILY MEMBER 7B"/>
    <property type="match status" value="1"/>
</dbReference>
<dbReference type="InterPro" id="IPR057326">
    <property type="entry name" value="KR_dom"/>
</dbReference>
<dbReference type="SMART" id="SM00822">
    <property type="entry name" value="PKS_KR"/>
    <property type="match status" value="1"/>
</dbReference>
<dbReference type="RefSeq" id="WP_067514552.1">
    <property type="nucleotide sequence ID" value="NZ_QNRE01000002.1"/>
</dbReference>
<dbReference type="Pfam" id="PF00106">
    <property type="entry name" value="adh_short"/>
    <property type="match status" value="1"/>
</dbReference>
<comment type="similarity">
    <text evidence="1 3">Belongs to the short-chain dehydrogenases/reductases (SDR) family.</text>
</comment>